<dbReference type="Proteomes" id="UP000193560">
    <property type="component" value="Unassembled WGS sequence"/>
</dbReference>
<dbReference type="CDD" id="cd12148">
    <property type="entry name" value="fungal_TF_MHR"/>
    <property type="match status" value="1"/>
</dbReference>
<comment type="caution">
    <text evidence="7">The sequence shown here is derived from an EMBL/GenBank/DDBJ whole genome shotgun (WGS) entry which is preliminary data.</text>
</comment>
<dbReference type="InterPro" id="IPR001138">
    <property type="entry name" value="Zn2Cys6_DnaBD"/>
</dbReference>
<dbReference type="STRING" id="90262.A0A1X2ITG2"/>
<keyword evidence="4" id="KW-0539">Nucleus</keyword>
<dbReference type="PROSITE" id="PS50048">
    <property type="entry name" value="ZN2_CY6_FUNGAL_2"/>
    <property type="match status" value="1"/>
</dbReference>
<dbReference type="PANTHER" id="PTHR46910">
    <property type="entry name" value="TRANSCRIPTION FACTOR PDR1"/>
    <property type="match status" value="1"/>
</dbReference>
<dbReference type="AlphaFoldDB" id="A0A1X2ITG2"/>
<dbReference type="SMART" id="SM00066">
    <property type="entry name" value="GAL4"/>
    <property type="match status" value="1"/>
</dbReference>
<dbReference type="GO" id="GO:0008270">
    <property type="term" value="F:zinc ion binding"/>
    <property type="evidence" value="ECO:0007669"/>
    <property type="project" value="InterPro"/>
</dbReference>
<evidence type="ECO:0000313" key="8">
    <source>
        <dbReference type="Proteomes" id="UP000193560"/>
    </source>
</evidence>
<feature type="compositionally biased region" description="Low complexity" evidence="5">
    <location>
        <begin position="659"/>
        <end position="675"/>
    </location>
</feature>
<keyword evidence="8" id="KW-1185">Reference proteome</keyword>
<dbReference type="EMBL" id="MCGE01000004">
    <property type="protein sequence ID" value="ORZ22104.1"/>
    <property type="molecule type" value="Genomic_DNA"/>
</dbReference>
<evidence type="ECO:0000256" key="5">
    <source>
        <dbReference type="SAM" id="MobiDB-lite"/>
    </source>
</evidence>
<comment type="subcellular location">
    <subcellularLocation>
        <location evidence="1">Nucleus</location>
    </subcellularLocation>
</comment>
<dbReference type="OrthoDB" id="39175at2759"/>
<evidence type="ECO:0000256" key="2">
    <source>
        <dbReference type="ARBA" id="ARBA00022723"/>
    </source>
</evidence>
<reference evidence="7 8" key="1">
    <citation type="submission" date="2016-07" db="EMBL/GenBank/DDBJ databases">
        <title>Pervasive Adenine N6-methylation of Active Genes in Fungi.</title>
        <authorList>
            <consortium name="DOE Joint Genome Institute"/>
            <person name="Mondo S.J."/>
            <person name="Dannebaum R.O."/>
            <person name="Kuo R.C."/>
            <person name="Labutti K."/>
            <person name="Haridas S."/>
            <person name="Kuo A."/>
            <person name="Salamov A."/>
            <person name="Ahrendt S.R."/>
            <person name="Lipzen A."/>
            <person name="Sullivan W."/>
            <person name="Andreopoulos W.B."/>
            <person name="Clum A."/>
            <person name="Lindquist E."/>
            <person name="Daum C."/>
            <person name="Ramamoorthy G.K."/>
            <person name="Gryganskyi A."/>
            <person name="Culley D."/>
            <person name="Magnuson J.K."/>
            <person name="James T.Y."/>
            <person name="O'Malley M.A."/>
            <person name="Stajich J.E."/>
            <person name="Spatafora J.W."/>
            <person name="Visel A."/>
            <person name="Grigoriev I.V."/>
        </authorList>
    </citation>
    <scope>NUCLEOTIDE SEQUENCE [LARGE SCALE GENOMIC DNA]</scope>
    <source>
        <strain evidence="7 8">NRRL 1336</strain>
    </source>
</reference>
<dbReference type="PROSITE" id="PS00463">
    <property type="entry name" value="ZN2_CY6_FUNGAL_1"/>
    <property type="match status" value="1"/>
</dbReference>
<evidence type="ECO:0000256" key="4">
    <source>
        <dbReference type="ARBA" id="ARBA00023242"/>
    </source>
</evidence>
<evidence type="ECO:0000256" key="1">
    <source>
        <dbReference type="ARBA" id="ARBA00004123"/>
    </source>
</evidence>
<dbReference type="InterPro" id="IPR050987">
    <property type="entry name" value="AtrR-like"/>
</dbReference>
<feature type="region of interest" description="Disordered" evidence="5">
    <location>
        <begin position="641"/>
        <end position="682"/>
    </location>
</feature>
<evidence type="ECO:0000256" key="3">
    <source>
        <dbReference type="ARBA" id="ARBA00023125"/>
    </source>
</evidence>
<sequence length="791" mass="88730">MSLSVVKSKKKVSCIVCRAAKVKCCGGQPCQRCASRRIQSQCTYLKPGQVGRPPSNAVQNRLVLKNIKQLQGNNSYTEFIFENIGYTIPSDSKFINDDSTKNLYYFMDSFFNHDNDNAIMQLAVIRLANAIPHLPEIKIYDLLGMYTWSFQDILNIVVNRLGTIPLATYGYLYSISSALFQDLALKFFSEPFAEIPIGNPLSLLSSYQSIRLIEAFFRINPHCILLNKTIILQGYWIENIDPLLLCVIYGTTTYLSKLLDGQPVGLWDAVTRDIRNPFLEYAYCLVQKSSSKVSLAKFQAMVILGLFESLFGFPRRSMANIGLAFLICKDLGVADGSFQAKSNSIQTELANTAFWTLYNTSIHGAADMGHVPHFGKHCASIDLPPPTVDQSASYQFEQSNGDSRLFQSYYYLVESFYIQTVTCKFTNLILRQLPEVKYNMYQLNDTVQDRSVGQPKPDDLVPRLRMALQAFGDFIQSAKETWSKQQTYTLEMIWALYDIHIDFMKTIGPVTEGTNYANSAYDFLQDGRLSAGDPATMARVDASFPKIYSVVDKTHVFLSDSTNYGGQRHLLHRGIIVSVFETVVEFLLLKLSADSCDEVAFGYLKKLEQLTQQNIWKDWSTISVVQKRISDCFAAHTAAHTASPTTSTTTPTDGHTNLSTTTEEISSLSSSESPSKIWGSPSDKHFSAATEINTEDQLTRAAFFDPCATWLTPITTSAMNLRLLDRIDTYPMPILPASDQLSARINEWTISDDGYCDKASKNNTMAASEPPTVDNTYIQELVERNTSYTNL</sequence>
<keyword evidence="3" id="KW-0238">DNA-binding</keyword>
<dbReference type="PANTHER" id="PTHR46910:SF3">
    <property type="entry name" value="HALOTOLERANCE PROTEIN 9-RELATED"/>
    <property type="match status" value="1"/>
</dbReference>
<protein>
    <recommendedName>
        <fullName evidence="6">Zn(2)-C6 fungal-type domain-containing protein</fullName>
    </recommendedName>
</protein>
<dbReference type="InterPro" id="IPR036864">
    <property type="entry name" value="Zn2-C6_fun-type_DNA-bd_sf"/>
</dbReference>
<dbReference type="GO" id="GO:0003677">
    <property type="term" value="F:DNA binding"/>
    <property type="evidence" value="ECO:0007669"/>
    <property type="project" value="UniProtKB-KW"/>
</dbReference>
<evidence type="ECO:0000313" key="7">
    <source>
        <dbReference type="EMBL" id="ORZ22104.1"/>
    </source>
</evidence>
<dbReference type="GO" id="GO:0005634">
    <property type="term" value="C:nucleus"/>
    <property type="evidence" value="ECO:0007669"/>
    <property type="project" value="UniProtKB-SubCell"/>
</dbReference>
<evidence type="ECO:0000259" key="6">
    <source>
        <dbReference type="PROSITE" id="PS50048"/>
    </source>
</evidence>
<organism evidence="7 8">
    <name type="scientific">Absidia repens</name>
    <dbReference type="NCBI Taxonomy" id="90262"/>
    <lineage>
        <taxon>Eukaryota</taxon>
        <taxon>Fungi</taxon>
        <taxon>Fungi incertae sedis</taxon>
        <taxon>Mucoromycota</taxon>
        <taxon>Mucoromycotina</taxon>
        <taxon>Mucoromycetes</taxon>
        <taxon>Mucorales</taxon>
        <taxon>Cunninghamellaceae</taxon>
        <taxon>Absidia</taxon>
    </lineage>
</organism>
<name>A0A1X2ITG2_9FUNG</name>
<proteinExistence type="predicted"/>
<dbReference type="Gene3D" id="4.10.240.10">
    <property type="entry name" value="Zn(2)-C6 fungal-type DNA-binding domain"/>
    <property type="match status" value="1"/>
</dbReference>
<dbReference type="GO" id="GO:0000981">
    <property type="term" value="F:DNA-binding transcription factor activity, RNA polymerase II-specific"/>
    <property type="evidence" value="ECO:0007669"/>
    <property type="project" value="InterPro"/>
</dbReference>
<dbReference type="CDD" id="cd00067">
    <property type="entry name" value="GAL4"/>
    <property type="match status" value="1"/>
</dbReference>
<keyword evidence="2" id="KW-0479">Metal-binding</keyword>
<dbReference type="SUPFAM" id="SSF57701">
    <property type="entry name" value="Zn2/Cys6 DNA-binding domain"/>
    <property type="match status" value="1"/>
</dbReference>
<feature type="domain" description="Zn(2)-C6 fungal-type" evidence="6">
    <location>
        <begin position="13"/>
        <end position="44"/>
    </location>
</feature>
<dbReference type="Pfam" id="PF00172">
    <property type="entry name" value="Zn_clus"/>
    <property type="match status" value="1"/>
</dbReference>
<accession>A0A1X2ITG2</accession>
<feature type="compositionally biased region" description="Low complexity" evidence="5">
    <location>
        <begin position="641"/>
        <end position="652"/>
    </location>
</feature>
<gene>
    <name evidence="7" type="ORF">BCR42DRAFT_344709</name>
</gene>